<dbReference type="Pfam" id="PF00106">
    <property type="entry name" value="adh_short"/>
    <property type="match status" value="1"/>
</dbReference>
<evidence type="ECO:0000313" key="2">
    <source>
        <dbReference type="EMBL" id="MFC0389988.1"/>
    </source>
</evidence>
<dbReference type="InterPro" id="IPR050259">
    <property type="entry name" value="SDR"/>
</dbReference>
<dbReference type="InterPro" id="IPR002347">
    <property type="entry name" value="SDR_fam"/>
</dbReference>
<dbReference type="EMBL" id="JBHLVF010000005">
    <property type="protein sequence ID" value="MFC0389988.1"/>
    <property type="molecule type" value="Genomic_DNA"/>
</dbReference>
<evidence type="ECO:0000313" key="3">
    <source>
        <dbReference type="Proteomes" id="UP001589818"/>
    </source>
</evidence>
<protein>
    <submittedName>
        <fullName evidence="2">SDR family NAD(P)-dependent oxidoreductase</fullName>
    </submittedName>
</protein>
<dbReference type="Proteomes" id="UP001589818">
    <property type="component" value="Unassembled WGS sequence"/>
</dbReference>
<dbReference type="PANTHER" id="PTHR42879:SF2">
    <property type="entry name" value="3-OXOACYL-[ACYL-CARRIER-PROTEIN] REDUCTASE FABG"/>
    <property type="match status" value="1"/>
</dbReference>
<keyword evidence="3" id="KW-1185">Reference proteome</keyword>
<dbReference type="Gene3D" id="3.40.50.720">
    <property type="entry name" value="NAD(P)-binding Rossmann-like Domain"/>
    <property type="match status" value="1"/>
</dbReference>
<dbReference type="PRINTS" id="PR00080">
    <property type="entry name" value="SDRFAMILY"/>
</dbReference>
<comment type="similarity">
    <text evidence="1">Belongs to the short-chain dehydrogenases/reductases (SDR) family.</text>
</comment>
<dbReference type="RefSeq" id="WP_204822163.1">
    <property type="nucleotide sequence ID" value="NZ_JANHOF010000005.1"/>
</dbReference>
<dbReference type="SUPFAM" id="SSF51735">
    <property type="entry name" value="NAD(P)-binding Rossmann-fold domains"/>
    <property type="match status" value="1"/>
</dbReference>
<evidence type="ECO:0000256" key="1">
    <source>
        <dbReference type="ARBA" id="ARBA00006484"/>
    </source>
</evidence>
<dbReference type="PRINTS" id="PR00081">
    <property type="entry name" value="GDHRDH"/>
</dbReference>
<dbReference type="PANTHER" id="PTHR42879">
    <property type="entry name" value="3-OXOACYL-(ACYL-CARRIER-PROTEIN) REDUCTASE"/>
    <property type="match status" value="1"/>
</dbReference>
<accession>A0ABV6J286</accession>
<sequence>MTPQEAVAASLDIDEGPVVLVEGSDNVGGGAPADSTYILGGEALAIEADVFRTAEAIAMVGTVLDEWGGIDVLVNNAGVCSPASFLEITEEEWDRHVAVNLKGTFITAQRVAQEMTKRGSGGSIINVSSVNGLAAAK</sequence>
<reference evidence="2 3" key="1">
    <citation type="submission" date="2024-09" db="EMBL/GenBank/DDBJ databases">
        <authorList>
            <person name="Sun Q."/>
            <person name="Mori K."/>
        </authorList>
    </citation>
    <scope>NUCLEOTIDE SEQUENCE [LARGE SCALE GENOMIC DNA]</scope>
    <source>
        <strain evidence="2 3">CCM 4839</strain>
    </source>
</reference>
<dbReference type="InterPro" id="IPR036291">
    <property type="entry name" value="NAD(P)-bd_dom_sf"/>
</dbReference>
<organism evidence="2 3">
    <name type="scientific">Paenibacillus mendelii</name>
    <dbReference type="NCBI Taxonomy" id="206163"/>
    <lineage>
        <taxon>Bacteria</taxon>
        <taxon>Bacillati</taxon>
        <taxon>Bacillota</taxon>
        <taxon>Bacilli</taxon>
        <taxon>Bacillales</taxon>
        <taxon>Paenibacillaceae</taxon>
        <taxon>Paenibacillus</taxon>
    </lineage>
</organism>
<gene>
    <name evidence="2" type="ORF">ACFFJ8_01230</name>
</gene>
<proteinExistence type="inferred from homology"/>
<comment type="caution">
    <text evidence="2">The sequence shown here is derived from an EMBL/GenBank/DDBJ whole genome shotgun (WGS) entry which is preliminary data.</text>
</comment>
<name>A0ABV6J286_9BACL</name>